<dbReference type="EMBL" id="BPVZ01000077">
    <property type="protein sequence ID" value="GKV27943.1"/>
    <property type="molecule type" value="Genomic_DNA"/>
</dbReference>
<evidence type="ECO:0000313" key="2">
    <source>
        <dbReference type="Proteomes" id="UP001054252"/>
    </source>
</evidence>
<accession>A0AAV5KTU3</accession>
<name>A0AAV5KTU3_9ROSI</name>
<sequence length="83" mass="9318">MKVPDHRWGFIVLCSSCFGSWGGRQFMRPGGVRTSTPGTLLSFTISGHRWQLFSSIARGRAALVDGEGLTENEDLIQRLKWLH</sequence>
<protein>
    <submittedName>
        <fullName evidence="1">Uncharacterized protein</fullName>
    </submittedName>
</protein>
<dbReference type="Proteomes" id="UP001054252">
    <property type="component" value="Unassembled WGS sequence"/>
</dbReference>
<comment type="caution">
    <text evidence="1">The sequence shown here is derived from an EMBL/GenBank/DDBJ whole genome shotgun (WGS) entry which is preliminary data.</text>
</comment>
<dbReference type="AlphaFoldDB" id="A0AAV5KTU3"/>
<reference evidence="1 2" key="1">
    <citation type="journal article" date="2021" name="Commun. Biol.">
        <title>The genome of Shorea leprosula (Dipterocarpaceae) highlights the ecological relevance of drought in aseasonal tropical rainforests.</title>
        <authorList>
            <person name="Ng K.K.S."/>
            <person name="Kobayashi M.J."/>
            <person name="Fawcett J.A."/>
            <person name="Hatakeyama M."/>
            <person name="Paape T."/>
            <person name="Ng C.H."/>
            <person name="Ang C.C."/>
            <person name="Tnah L.H."/>
            <person name="Lee C.T."/>
            <person name="Nishiyama T."/>
            <person name="Sese J."/>
            <person name="O'Brien M.J."/>
            <person name="Copetti D."/>
            <person name="Mohd Noor M.I."/>
            <person name="Ong R.C."/>
            <person name="Putra M."/>
            <person name="Sireger I.Z."/>
            <person name="Indrioko S."/>
            <person name="Kosugi Y."/>
            <person name="Izuno A."/>
            <person name="Isagi Y."/>
            <person name="Lee S.L."/>
            <person name="Shimizu K.K."/>
        </authorList>
    </citation>
    <scope>NUCLEOTIDE SEQUENCE [LARGE SCALE GENOMIC DNA]</scope>
    <source>
        <strain evidence="1">214</strain>
    </source>
</reference>
<keyword evidence="2" id="KW-1185">Reference proteome</keyword>
<gene>
    <name evidence="1" type="ORF">SLEP1_g37054</name>
</gene>
<organism evidence="1 2">
    <name type="scientific">Rubroshorea leprosula</name>
    <dbReference type="NCBI Taxonomy" id="152421"/>
    <lineage>
        <taxon>Eukaryota</taxon>
        <taxon>Viridiplantae</taxon>
        <taxon>Streptophyta</taxon>
        <taxon>Embryophyta</taxon>
        <taxon>Tracheophyta</taxon>
        <taxon>Spermatophyta</taxon>
        <taxon>Magnoliopsida</taxon>
        <taxon>eudicotyledons</taxon>
        <taxon>Gunneridae</taxon>
        <taxon>Pentapetalae</taxon>
        <taxon>rosids</taxon>
        <taxon>malvids</taxon>
        <taxon>Malvales</taxon>
        <taxon>Dipterocarpaceae</taxon>
        <taxon>Rubroshorea</taxon>
    </lineage>
</organism>
<proteinExistence type="predicted"/>
<evidence type="ECO:0000313" key="1">
    <source>
        <dbReference type="EMBL" id="GKV27943.1"/>
    </source>
</evidence>